<evidence type="ECO:0000256" key="1">
    <source>
        <dbReference type="ARBA" id="ARBA00023002"/>
    </source>
</evidence>
<dbReference type="InterPro" id="IPR023794">
    <property type="entry name" value="MI/DCI_dehydrogenase"/>
</dbReference>
<dbReference type="EMBL" id="CP104874">
    <property type="protein sequence ID" value="WWF06626.1"/>
    <property type="molecule type" value="Genomic_DNA"/>
</dbReference>
<dbReference type="RefSeq" id="WP_082817271.1">
    <property type="nucleotide sequence ID" value="NZ_CP104874.1"/>
</dbReference>
<dbReference type="PANTHER" id="PTHR43593">
    <property type="match status" value="1"/>
</dbReference>
<evidence type="ECO:0000259" key="4">
    <source>
        <dbReference type="Pfam" id="PF01408"/>
    </source>
</evidence>
<organism evidence="6 7">
    <name type="scientific">Janibacter terrae</name>
    <dbReference type="NCBI Taxonomy" id="103817"/>
    <lineage>
        <taxon>Bacteria</taxon>
        <taxon>Bacillati</taxon>
        <taxon>Actinomycetota</taxon>
        <taxon>Actinomycetes</taxon>
        <taxon>Micrococcales</taxon>
        <taxon>Intrasporangiaceae</taxon>
        <taxon>Janibacter</taxon>
    </lineage>
</organism>
<evidence type="ECO:0000313" key="7">
    <source>
        <dbReference type="Proteomes" id="UP001381003"/>
    </source>
</evidence>
<comment type="function">
    <text evidence="3">Involved in the oxidation of myo-inositol (MI) to 2-keto-myo-inositol (2KMI or 2-inosose).</text>
</comment>
<dbReference type="HAMAP" id="MF_01671">
    <property type="entry name" value="IolG"/>
    <property type="match status" value="1"/>
</dbReference>
<accession>A0ABZ2FHD6</accession>
<dbReference type="InterPro" id="IPR050424">
    <property type="entry name" value="Gfo-Idh-MocA_inositol_DH"/>
</dbReference>
<reference evidence="6 7" key="1">
    <citation type="submission" date="2022-09" db="EMBL/GenBank/DDBJ databases">
        <title>Complete genome sequence of Janibacter terrae strain COS04-44, PCL-degrading bacteria isolated from oil spilled coast.</title>
        <authorList>
            <person name="Park H."/>
            <person name="Kim J.Y."/>
            <person name="An S.H."/>
            <person name="Lee C.M."/>
            <person name="Weon H.-Y."/>
        </authorList>
    </citation>
    <scope>NUCLEOTIDE SEQUENCE [LARGE SCALE GENOMIC DNA]</scope>
    <source>
        <strain evidence="6 7">COS04-44</strain>
    </source>
</reference>
<dbReference type="PANTHER" id="PTHR43593:SF1">
    <property type="entry name" value="INOSITOL 2-DEHYDROGENASE"/>
    <property type="match status" value="1"/>
</dbReference>
<keyword evidence="2 3" id="KW-0520">NAD</keyword>
<dbReference type="SUPFAM" id="SSF51735">
    <property type="entry name" value="NAD(P)-binding Rossmann-fold domains"/>
    <property type="match status" value="1"/>
</dbReference>
<dbReference type="Proteomes" id="UP001381003">
    <property type="component" value="Chromosome"/>
</dbReference>
<evidence type="ECO:0000256" key="2">
    <source>
        <dbReference type="ARBA" id="ARBA00023027"/>
    </source>
</evidence>
<keyword evidence="7" id="KW-1185">Reference proteome</keyword>
<keyword evidence="1 3" id="KW-0560">Oxidoreductase</keyword>
<evidence type="ECO:0000259" key="5">
    <source>
        <dbReference type="Pfam" id="PF22725"/>
    </source>
</evidence>
<evidence type="ECO:0000256" key="3">
    <source>
        <dbReference type="HAMAP-Rule" id="MF_01671"/>
    </source>
</evidence>
<comment type="subunit">
    <text evidence="3">Homotetramer.</text>
</comment>
<gene>
    <name evidence="3" type="primary">iolG</name>
    <name evidence="6" type="ORF">N5P18_07080</name>
</gene>
<dbReference type="EC" id="1.1.1.18" evidence="3"/>
<dbReference type="Pfam" id="PF22725">
    <property type="entry name" value="GFO_IDH_MocA_C3"/>
    <property type="match status" value="1"/>
</dbReference>
<comment type="catalytic activity">
    <reaction evidence="3">
        <text>myo-inositol + NAD(+) = scyllo-inosose + NADH + H(+)</text>
        <dbReference type="Rhea" id="RHEA:16949"/>
        <dbReference type="ChEBI" id="CHEBI:15378"/>
        <dbReference type="ChEBI" id="CHEBI:17268"/>
        <dbReference type="ChEBI" id="CHEBI:17811"/>
        <dbReference type="ChEBI" id="CHEBI:57540"/>
        <dbReference type="ChEBI" id="CHEBI:57945"/>
        <dbReference type="EC" id="1.1.1.18"/>
    </reaction>
</comment>
<name>A0ABZ2FHD6_9MICO</name>
<protein>
    <recommendedName>
        <fullName evidence="3">Inositol 2-dehydrogenase</fullName>
        <ecNumber evidence="3">1.1.1.18</ecNumber>
    </recommendedName>
    <alternativeName>
        <fullName evidence="3">Myo-inositol 2-dehydrogenase</fullName>
        <shortName evidence="3">MI 2-dehydrogenase</shortName>
    </alternativeName>
</protein>
<dbReference type="Gene3D" id="3.40.50.720">
    <property type="entry name" value="NAD(P)-binding Rossmann-like Domain"/>
    <property type="match status" value="1"/>
</dbReference>
<dbReference type="Pfam" id="PF01408">
    <property type="entry name" value="GFO_IDH_MocA"/>
    <property type="match status" value="1"/>
</dbReference>
<evidence type="ECO:0000313" key="6">
    <source>
        <dbReference type="EMBL" id="WWF06626.1"/>
    </source>
</evidence>
<comment type="similarity">
    <text evidence="3">Belongs to the Gfo/Idh/MocA family.</text>
</comment>
<dbReference type="InterPro" id="IPR055170">
    <property type="entry name" value="GFO_IDH_MocA-like_dom"/>
</dbReference>
<dbReference type="InterPro" id="IPR036291">
    <property type="entry name" value="NAD(P)-bd_dom_sf"/>
</dbReference>
<sequence>MSPTLRVGVVGVGLMGADHAHRLAARIAGASLAAVADPDVERAADLAEELGGVTVHADPLDLVAADDVDAVLLASPGAVHEEQLLACIGRGLPVLCEKPLTMDSASSLRVIEAERAGGRPLVQVGFMRRFDPEYAHLKAVLDSGRMGRTLLLHQTHRNLSVPNPAFRSEMIVRDSLVHEVDCARWLLGEEIVSIQVLGPRPTRHALAGVLDPQVAIFQMASGAVVTNEVFVNSRTGYEVRVEAVGEDGSAVIGRPSSGVYTTSSDPDGGAGAWGGPIDPDYRVRFERAYDLEVQAWVDACRRGERVGPTSWDGYASTVVCTAGMESLTSGRAVDVDLVAG</sequence>
<proteinExistence type="inferred from homology"/>
<feature type="domain" description="Gfo/Idh/MocA-like oxidoreductase N-terminal" evidence="4">
    <location>
        <begin position="5"/>
        <end position="125"/>
    </location>
</feature>
<dbReference type="InterPro" id="IPR000683">
    <property type="entry name" value="Gfo/Idh/MocA-like_OxRdtase_N"/>
</dbReference>
<feature type="domain" description="GFO/IDH/MocA-like oxidoreductase" evidence="5">
    <location>
        <begin position="134"/>
        <end position="250"/>
    </location>
</feature>
<dbReference type="Gene3D" id="3.30.360.10">
    <property type="entry name" value="Dihydrodipicolinate Reductase, domain 2"/>
    <property type="match status" value="1"/>
</dbReference>
<dbReference type="SUPFAM" id="SSF55347">
    <property type="entry name" value="Glyceraldehyde-3-phosphate dehydrogenase-like, C-terminal domain"/>
    <property type="match status" value="1"/>
</dbReference>